<dbReference type="PANTHER" id="PTHR46310">
    <property type="entry name" value="AMIDASE 1"/>
    <property type="match status" value="1"/>
</dbReference>
<dbReference type="Proteomes" id="UP000800039">
    <property type="component" value="Unassembled WGS sequence"/>
</dbReference>
<comment type="caution">
    <text evidence="2">The sequence shown here is derived from an EMBL/GenBank/DDBJ whole genome shotgun (WGS) entry which is preliminary data.</text>
</comment>
<dbReference type="InterPro" id="IPR023631">
    <property type="entry name" value="Amidase_dom"/>
</dbReference>
<feature type="domain" description="Amidase" evidence="1">
    <location>
        <begin position="186"/>
        <end position="359"/>
    </location>
</feature>
<dbReference type="AlphaFoldDB" id="A0A9P4GTB2"/>
<name>A0A9P4GTB2_9PLEO</name>
<evidence type="ECO:0000259" key="1">
    <source>
        <dbReference type="Pfam" id="PF01425"/>
    </source>
</evidence>
<dbReference type="RefSeq" id="XP_040793495.1">
    <property type="nucleotide sequence ID" value="XM_040937548.1"/>
</dbReference>
<keyword evidence="3" id="KW-1185">Reference proteome</keyword>
<dbReference type="Gene3D" id="3.90.1300.10">
    <property type="entry name" value="Amidase signature (AS) domain"/>
    <property type="match status" value="1"/>
</dbReference>
<evidence type="ECO:0000313" key="2">
    <source>
        <dbReference type="EMBL" id="KAF1850932.1"/>
    </source>
</evidence>
<accession>A0A9P4GTB2</accession>
<dbReference type="InterPro" id="IPR036928">
    <property type="entry name" value="AS_sf"/>
</dbReference>
<dbReference type="Pfam" id="PF01425">
    <property type="entry name" value="Amidase"/>
    <property type="match status" value="1"/>
</dbReference>
<protein>
    <submittedName>
        <fullName evidence="2">Amidase signature enzyme</fullName>
    </submittedName>
</protein>
<dbReference type="OrthoDB" id="5423360at2759"/>
<dbReference type="PANTHER" id="PTHR46310:SF7">
    <property type="entry name" value="AMIDASE 1"/>
    <property type="match status" value="1"/>
</dbReference>
<gene>
    <name evidence="2" type="ORF">K460DRAFT_412561</name>
</gene>
<sequence length="615" mass="69709">MRVSTTDQHPGRMFPEELSLGDDHFLLMWPKHFHIKDLHEVCLLTLFEFDQHGSVQLEWIKDKLNGFSAADDTFRPEFLETIVISHTSNCDLRITEEARMYLFEKGATVVTARQIGIDDMNPKSGPYHYSGEILRPLWKLYEDTHGAFLHTLVPDENNELLKLRTSGSVPQVLTVAVPPRIQRDGEDGKRPLQGWRIAIKDNFSIQNVRTSACNRAYYELYPAPLKSATCVQKLINAGAHVVGTTKLASFAATEEPMECIDWIAPWNPRADGYQSPAGSSSGSGVAIAAYPWLDIAVGSDTSGSGRRPGHWNGCFAMRPSHGNLSHEGLLKSFPRFDVPTFFGRDLDKCRVFAEAWYGDSLQACFNKSKPFSLLYALDYMATIGNQEQLNLIDAFVSDLEVTLEVQHERISFDEAWKSQPPLEAKDATLAEYMRDVSRDSFFFEDYHNFGPFREDYRHKFGKDPYISPPVRWQWELSSHITRQANVEALKRLEVYKDWFSKVVLKSELQNTLILIPIEEISPRYRDELPTKYFNPVGVPNLFLSPILKAPELTIPIGEYPYLSKVSGRVEKLPVAISMIAAHGHDFDLFDVALTCLRQSGRPTQVLAGNTLFPEP</sequence>
<proteinExistence type="predicted"/>
<organism evidence="2 3">
    <name type="scientific">Cucurbitaria berberidis CBS 394.84</name>
    <dbReference type="NCBI Taxonomy" id="1168544"/>
    <lineage>
        <taxon>Eukaryota</taxon>
        <taxon>Fungi</taxon>
        <taxon>Dikarya</taxon>
        <taxon>Ascomycota</taxon>
        <taxon>Pezizomycotina</taxon>
        <taxon>Dothideomycetes</taxon>
        <taxon>Pleosporomycetidae</taxon>
        <taxon>Pleosporales</taxon>
        <taxon>Pleosporineae</taxon>
        <taxon>Cucurbitariaceae</taxon>
        <taxon>Cucurbitaria</taxon>
    </lineage>
</organism>
<reference evidence="2" key="1">
    <citation type="submission" date="2020-01" db="EMBL/GenBank/DDBJ databases">
        <authorList>
            <consortium name="DOE Joint Genome Institute"/>
            <person name="Haridas S."/>
            <person name="Albert R."/>
            <person name="Binder M."/>
            <person name="Bloem J."/>
            <person name="Labutti K."/>
            <person name="Salamov A."/>
            <person name="Andreopoulos B."/>
            <person name="Baker S.E."/>
            <person name="Barry K."/>
            <person name="Bills G."/>
            <person name="Bluhm B.H."/>
            <person name="Cannon C."/>
            <person name="Castanera R."/>
            <person name="Culley D.E."/>
            <person name="Daum C."/>
            <person name="Ezra D."/>
            <person name="Gonzalez J.B."/>
            <person name="Henrissat B."/>
            <person name="Kuo A."/>
            <person name="Liang C."/>
            <person name="Lipzen A."/>
            <person name="Lutzoni F."/>
            <person name="Magnuson J."/>
            <person name="Mondo S."/>
            <person name="Nolan M."/>
            <person name="Ohm R."/>
            <person name="Pangilinan J."/>
            <person name="Park H.-J."/>
            <person name="Ramirez L."/>
            <person name="Alfaro M."/>
            <person name="Sun H."/>
            <person name="Tritt A."/>
            <person name="Yoshinaga Y."/>
            <person name="Zwiers L.-H."/>
            <person name="Turgeon B.G."/>
            <person name="Goodwin S.B."/>
            <person name="Spatafora J.W."/>
            <person name="Crous P.W."/>
            <person name="Grigoriev I.V."/>
        </authorList>
    </citation>
    <scope>NUCLEOTIDE SEQUENCE</scope>
    <source>
        <strain evidence="2">CBS 394.84</strain>
    </source>
</reference>
<dbReference type="EMBL" id="ML976614">
    <property type="protein sequence ID" value="KAF1850932.1"/>
    <property type="molecule type" value="Genomic_DNA"/>
</dbReference>
<dbReference type="GeneID" id="63854798"/>
<evidence type="ECO:0000313" key="3">
    <source>
        <dbReference type="Proteomes" id="UP000800039"/>
    </source>
</evidence>
<dbReference type="SUPFAM" id="SSF75304">
    <property type="entry name" value="Amidase signature (AS) enzymes"/>
    <property type="match status" value="1"/>
</dbReference>